<dbReference type="GO" id="GO:0032259">
    <property type="term" value="P:methylation"/>
    <property type="evidence" value="ECO:0007669"/>
    <property type="project" value="UniProtKB-KW"/>
</dbReference>
<sequence>MRESLEFYNQFEGRLIKDYVLGNKRVIGAIKNLGQFIPKNSQKILDIGCGIGWSSYEFAKSFPNSQVNAIDLSPVLIETASKLFDDKKNLIFKTYDLTDGLPKDTYDVIVMIDVYEHIPLSERFEFHKSIKKNLNNRGRLVLACPSKYHQAYIKEHNPSGIQPIDEDVDFETINQIAKDIDGEVILFEYQNIWRNYDYLYAVIEINPEYGSSDKMIKYSPLILESKKERELRVESKLGIKLEQEKKTNKTSTRELILKYIKKKKG</sequence>
<evidence type="ECO:0000259" key="1">
    <source>
        <dbReference type="Pfam" id="PF08242"/>
    </source>
</evidence>
<protein>
    <submittedName>
        <fullName evidence="2">Class I SAM-dependent methyltransferase</fullName>
    </submittedName>
</protein>
<dbReference type="GO" id="GO:0008168">
    <property type="term" value="F:methyltransferase activity"/>
    <property type="evidence" value="ECO:0007669"/>
    <property type="project" value="UniProtKB-KW"/>
</dbReference>
<keyword evidence="2" id="KW-0489">Methyltransferase</keyword>
<dbReference type="SUPFAM" id="SSF53335">
    <property type="entry name" value="S-adenosyl-L-methionine-dependent methyltransferases"/>
    <property type="match status" value="1"/>
</dbReference>
<dbReference type="EMBL" id="JACGLT010000005">
    <property type="protein sequence ID" value="MBA6152697.1"/>
    <property type="molecule type" value="Genomic_DNA"/>
</dbReference>
<dbReference type="Gene3D" id="3.40.50.150">
    <property type="entry name" value="Vaccinia Virus protein VP39"/>
    <property type="match status" value="1"/>
</dbReference>
<dbReference type="AlphaFoldDB" id="A0A7W2R3C5"/>
<evidence type="ECO:0000313" key="3">
    <source>
        <dbReference type="Proteomes" id="UP000541857"/>
    </source>
</evidence>
<dbReference type="InterPro" id="IPR013217">
    <property type="entry name" value="Methyltransf_12"/>
</dbReference>
<dbReference type="PANTHER" id="PTHR43861:SF6">
    <property type="entry name" value="METHYLTRANSFERASE TYPE 11"/>
    <property type="match status" value="1"/>
</dbReference>
<evidence type="ECO:0000313" key="2">
    <source>
        <dbReference type="EMBL" id="MBA6152697.1"/>
    </source>
</evidence>
<dbReference type="CDD" id="cd02440">
    <property type="entry name" value="AdoMet_MTases"/>
    <property type="match status" value="1"/>
</dbReference>
<gene>
    <name evidence="2" type="ORF">H3Z82_08180</name>
</gene>
<keyword evidence="3" id="KW-1185">Reference proteome</keyword>
<proteinExistence type="predicted"/>
<dbReference type="RefSeq" id="WP_182204669.1">
    <property type="nucleotide sequence ID" value="NZ_JACGLT010000005.1"/>
</dbReference>
<dbReference type="PANTHER" id="PTHR43861">
    <property type="entry name" value="TRANS-ACONITATE 2-METHYLTRANSFERASE-RELATED"/>
    <property type="match status" value="1"/>
</dbReference>
<name>A0A7W2R3C5_9FLAO</name>
<keyword evidence="2" id="KW-0808">Transferase</keyword>
<reference evidence="2 3" key="1">
    <citation type="submission" date="2020-07" db="EMBL/GenBank/DDBJ databases">
        <title>Bacterium isolated from marine sediment.</title>
        <authorList>
            <person name="Shang D."/>
        </authorList>
    </citation>
    <scope>NUCLEOTIDE SEQUENCE [LARGE SCALE GENOMIC DNA]</scope>
    <source>
        <strain evidence="2 3">F6074</strain>
    </source>
</reference>
<dbReference type="InterPro" id="IPR029063">
    <property type="entry name" value="SAM-dependent_MTases_sf"/>
</dbReference>
<feature type="domain" description="Methyltransferase type 12" evidence="1">
    <location>
        <begin position="45"/>
        <end position="140"/>
    </location>
</feature>
<organism evidence="2 3">
    <name type="scientific">Gelidibacter maritimus</name>
    <dbReference type="NCBI Taxonomy" id="2761487"/>
    <lineage>
        <taxon>Bacteria</taxon>
        <taxon>Pseudomonadati</taxon>
        <taxon>Bacteroidota</taxon>
        <taxon>Flavobacteriia</taxon>
        <taxon>Flavobacteriales</taxon>
        <taxon>Flavobacteriaceae</taxon>
        <taxon>Gelidibacter</taxon>
    </lineage>
</organism>
<comment type="caution">
    <text evidence="2">The sequence shown here is derived from an EMBL/GenBank/DDBJ whole genome shotgun (WGS) entry which is preliminary data.</text>
</comment>
<dbReference type="Proteomes" id="UP000541857">
    <property type="component" value="Unassembled WGS sequence"/>
</dbReference>
<dbReference type="Pfam" id="PF08242">
    <property type="entry name" value="Methyltransf_12"/>
    <property type="match status" value="1"/>
</dbReference>
<accession>A0A7W2R3C5</accession>